<reference evidence="2" key="1">
    <citation type="submission" date="2016-10" db="EMBL/GenBank/DDBJ databases">
        <authorList>
            <person name="Varghese N."/>
            <person name="Submissions S."/>
        </authorList>
    </citation>
    <scope>NUCLEOTIDE SEQUENCE [LARGE SCALE GENOMIC DNA]</scope>
    <source>
        <strain evidence="2">DSM 18733</strain>
    </source>
</reference>
<evidence type="ECO:0000313" key="2">
    <source>
        <dbReference type="Proteomes" id="UP000199421"/>
    </source>
</evidence>
<name>A0A1H7W7D9_OLID1</name>
<proteinExistence type="predicted"/>
<sequence length="55" mass="6489">MTSRSYALQVIRKPVIEYNKINDKEVHFMVSFMSTMVHFTDYRTAFITIVTIADK</sequence>
<evidence type="ECO:0000313" key="1">
    <source>
        <dbReference type="EMBL" id="SEM16999.1"/>
    </source>
</evidence>
<gene>
    <name evidence="1" type="ORF">SAMN05661044_04436</name>
</gene>
<keyword evidence="2" id="KW-1185">Reference proteome</keyword>
<dbReference type="AlphaFoldDB" id="A0A1H7W7D9"/>
<organism evidence="1 2">
    <name type="scientific">Olivibacter domesticus</name>
    <name type="common">Pseudosphingobacterium domesticum</name>
    <dbReference type="NCBI Taxonomy" id="407022"/>
    <lineage>
        <taxon>Bacteria</taxon>
        <taxon>Pseudomonadati</taxon>
        <taxon>Bacteroidota</taxon>
        <taxon>Sphingobacteriia</taxon>
        <taxon>Sphingobacteriales</taxon>
        <taxon>Sphingobacteriaceae</taxon>
        <taxon>Olivibacter</taxon>
    </lineage>
</organism>
<dbReference type="EMBL" id="FOAF01000008">
    <property type="protein sequence ID" value="SEM16999.1"/>
    <property type="molecule type" value="Genomic_DNA"/>
</dbReference>
<accession>A0A1H7W7D9</accession>
<protein>
    <submittedName>
        <fullName evidence="1">Uncharacterized protein</fullName>
    </submittedName>
</protein>
<dbReference type="Proteomes" id="UP000199421">
    <property type="component" value="Unassembled WGS sequence"/>
</dbReference>